<keyword evidence="3 7" id="KW-0641">Proline biosynthesis</keyword>
<protein>
    <recommendedName>
        <fullName evidence="7">Gamma-glutamyl phosphate reductase</fullName>
        <shortName evidence="7">GPR</shortName>
        <ecNumber evidence="7">1.2.1.41</ecNumber>
    </recommendedName>
    <alternativeName>
        <fullName evidence="7">Glutamate-5-semialdehyde dehydrogenase</fullName>
    </alternativeName>
    <alternativeName>
        <fullName evidence="7">Glutamyl-gamma-semialdehyde dehydrogenase</fullName>
        <shortName evidence="7">GSA dehydrogenase</shortName>
    </alternativeName>
</protein>
<comment type="caution">
    <text evidence="9">The sequence shown here is derived from an EMBL/GenBank/DDBJ whole genome shotgun (WGS) entry which is preliminary data.</text>
</comment>
<dbReference type="InterPro" id="IPR015590">
    <property type="entry name" value="Aldehyde_DH_dom"/>
</dbReference>
<evidence type="ECO:0000256" key="1">
    <source>
        <dbReference type="ARBA" id="ARBA00004985"/>
    </source>
</evidence>
<organism evidence="9 10">
    <name type="scientific">Candidatus Geothrix odensensis</name>
    <dbReference type="NCBI Taxonomy" id="2954440"/>
    <lineage>
        <taxon>Bacteria</taxon>
        <taxon>Pseudomonadati</taxon>
        <taxon>Acidobacteriota</taxon>
        <taxon>Holophagae</taxon>
        <taxon>Holophagales</taxon>
        <taxon>Holophagaceae</taxon>
        <taxon>Geothrix</taxon>
    </lineage>
</organism>
<dbReference type="HAMAP" id="MF_00412">
    <property type="entry name" value="ProA"/>
    <property type="match status" value="1"/>
</dbReference>
<keyword evidence="7" id="KW-0963">Cytoplasm</keyword>
<dbReference type="NCBIfam" id="TIGR00407">
    <property type="entry name" value="proA"/>
    <property type="match status" value="1"/>
</dbReference>
<dbReference type="PROSITE" id="PS01223">
    <property type="entry name" value="PROA"/>
    <property type="match status" value="1"/>
</dbReference>
<evidence type="ECO:0000256" key="5">
    <source>
        <dbReference type="ARBA" id="ARBA00023002"/>
    </source>
</evidence>
<dbReference type="GO" id="GO:0005737">
    <property type="term" value="C:cytoplasm"/>
    <property type="evidence" value="ECO:0007669"/>
    <property type="project" value="UniProtKB-SubCell"/>
</dbReference>
<evidence type="ECO:0000256" key="6">
    <source>
        <dbReference type="ARBA" id="ARBA00049024"/>
    </source>
</evidence>
<keyword evidence="2 7" id="KW-0028">Amino-acid biosynthesis</keyword>
<dbReference type="FunFam" id="3.40.309.10:FF:000006">
    <property type="entry name" value="Gamma-glutamyl phosphate reductase"/>
    <property type="match status" value="1"/>
</dbReference>
<dbReference type="Pfam" id="PF00171">
    <property type="entry name" value="Aldedh"/>
    <property type="match status" value="1"/>
</dbReference>
<dbReference type="CDD" id="cd07079">
    <property type="entry name" value="ALDH_F18-19_ProA-GPR"/>
    <property type="match status" value="1"/>
</dbReference>
<keyword evidence="4 7" id="KW-0521">NADP</keyword>
<comment type="similarity">
    <text evidence="7">Belongs to the gamma-glutamyl phosphate reductase family.</text>
</comment>
<evidence type="ECO:0000256" key="7">
    <source>
        <dbReference type="HAMAP-Rule" id="MF_00412"/>
    </source>
</evidence>
<dbReference type="GO" id="GO:0050661">
    <property type="term" value="F:NADP binding"/>
    <property type="evidence" value="ECO:0007669"/>
    <property type="project" value="InterPro"/>
</dbReference>
<evidence type="ECO:0000313" key="9">
    <source>
        <dbReference type="EMBL" id="MBK8572874.1"/>
    </source>
</evidence>
<dbReference type="GO" id="GO:0055129">
    <property type="term" value="P:L-proline biosynthetic process"/>
    <property type="evidence" value="ECO:0007669"/>
    <property type="project" value="UniProtKB-UniRule"/>
</dbReference>
<feature type="domain" description="Aldehyde dehydrogenase" evidence="8">
    <location>
        <begin position="6"/>
        <end position="282"/>
    </location>
</feature>
<evidence type="ECO:0000256" key="4">
    <source>
        <dbReference type="ARBA" id="ARBA00022857"/>
    </source>
</evidence>
<dbReference type="InterPro" id="IPR016162">
    <property type="entry name" value="Ald_DH_N"/>
</dbReference>
<accession>A0A936F2D7</accession>
<dbReference type="Proteomes" id="UP000709959">
    <property type="component" value="Unassembled WGS sequence"/>
</dbReference>
<sequence>MTTASPDPQAIHRMAQAAREASRCLATTAFEQRSGVLLRLAEELGLRTPEILAANAADVSAAAGLIDPSAMERLKLDAAKLDAMATGVRAVAELPDPLHQVSLRRELDAGLELSRVSCPLGVLCVVFESRPDALIQISALALKSGNAVLLKGGSEARHSNAALLAAVQAALRDTGLPEAAVQGLPDRAAVAALLQRPDLVDLVIPRGSRELVLSLQAATRIPVLGHADGICHMVLDAAADTAMAVALVRDAKLQYPSACNAIETVLIHRDAAARLLPALVADLLPRGVELRGCPSCRELAPAIAPATEADWDAEYGVPILAMKVVADLDQALAHIRAHGSGHTEAIVTEDPAAAARFLAEVDAAGVFHNASTRFADGYRYGFGAEVGISTGRIHARGPVGLEGLLSYRYLLRGSGQRVEDYAGPAARAFTHRELIPDP</sequence>
<proteinExistence type="inferred from homology"/>
<comment type="pathway">
    <text evidence="1 7">Amino-acid biosynthesis; L-proline biosynthesis; L-glutamate 5-semialdehyde from L-glutamate: step 2/2.</text>
</comment>
<keyword evidence="5 7" id="KW-0560">Oxidoreductase</keyword>
<dbReference type="InterPro" id="IPR012134">
    <property type="entry name" value="Glu-5-SA_DH"/>
</dbReference>
<comment type="catalytic activity">
    <reaction evidence="6 7">
        <text>L-glutamate 5-semialdehyde + phosphate + NADP(+) = L-glutamyl 5-phosphate + NADPH + H(+)</text>
        <dbReference type="Rhea" id="RHEA:19541"/>
        <dbReference type="ChEBI" id="CHEBI:15378"/>
        <dbReference type="ChEBI" id="CHEBI:43474"/>
        <dbReference type="ChEBI" id="CHEBI:57783"/>
        <dbReference type="ChEBI" id="CHEBI:58066"/>
        <dbReference type="ChEBI" id="CHEBI:58274"/>
        <dbReference type="ChEBI" id="CHEBI:58349"/>
        <dbReference type="EC" id="1.2.1.41"/>
    </reaction>
</comment>
<dbReference type="InterPro" id="IPR016161">
    <property type="entry name" value="Ald_DH/histidinol_DH"/>
</dbReference>
<evidence type="ECO:0000313" key="10">
    <source>
        <dbReference type="Proteomes" id="UP000709959"/>
    </source>
</evidence>
<dbReference type="EC" id="1.2.1.41" evidence="7"/>
<dbReference type="InterPro" id="IPR000965">
    <property type="entry name" value="GPR_dom"/>
</dbReference>
<dbReference type="PANTHER" id="PTHR11063:SF8">
    <property type="entry name" value="DELTA-1-PYRROLINE-5-CARBOXYLATE SYNTHASE"/>
    <property type="match status" value="1"/>
</dbReference>
<dbReference type="EMBL" id="JADKCH010000009">
    <property type="protein sequence ID" value="MBK8572874.1"/>
    <property type="molecule type" value="Genomic_DNA"/>
</dbReference>
<comment type="function">
    <text evidence="7">Catalyzes the NADPH-dependent reduction of L-glutamate 5-phosphate into L-glutamate 5-semialdehyde and phosphate. The product spontaneously undergoes cyclization to form 1-pyrroline-5-carboxylate.</text>
</comment>
<dbReference type="AlphaFoldDB" id="A0A936F2D7"/>
<gene>
    <name evidence="7" type="primary">proA</name>
    <name evidence="9" type="ORF">IPN91_09560</name>
</gene>
<reference evidence="9 10" key="1">
    <citation type="submission" date="2020-10" db="EMBL/GenBank/DDBJ databases">
        <title>Connecting structure to function with the recovery of over 1000 high-quality activated sludge metagenome-assembled genomes encoding full-length rRNA genes using long-read sequencing.</title>
        <authorList>
            <person name="Singleton C.M."/>
            <person name="Petriglieri F."/>
            <person name="Kristensen J.M."/>
            <person name="Kirkegaard R.H."/>
            <person name="Michaelsen T.Y."/>
            <person name="Andersen M.H."/>
            <person name="Karst S.M."/>
            <person name="Dueholm M.S."/>
            <person name="Nielsen P.H."/>
            <person name="Albertsen M."/>
        </authorList>
    </citation>
    <scope>NUCLEOTIDE SEQUENCE [LARGE SCALE GENOMIC DNA]</scope>
    <source>
        <strain evidence="9">OdNE_18-Q3-R46-58_MAXAC.008</strain>
    </source>
</reference>
<dbReference type="PANTHER" id="PTHR11063">
    <property type="entry name" value="GLUTAMATE SEMIALDEHYDE DEHYDROGENASE"/>
    <property type="match status" value="1"/>
</dbReference>
<dbReference type="NCBIfam" id="NF001221">
    <property type="entry name" value="PRK00197.1"/>
    <property type="match status" value="1"/>
</dbReference>
<evidence type="ECO:0000256" key="3">
    <source>
        <dbReference type="ARBA" id="ARBA00022650"/>
    </source>
</evidence>
<dbReference type="SUPFAM" id="SSF53720">
    <property type="entry name" value="ALDH-like"/>
    <property type="match status" value="1"/>
</dbReference>
<dbReference type="PIRSF" id="PIRSF000151">
    <property type="entry name" value="GPR"/>
    <property type="match status" value="1"/>
</dbReference>
<dbReference type="InterPro" id="IPR016163">
    <property type="entry name" value="Ald_DH_C"/>
</dbReference>
<dbReference type="Gene3D" id="3.40.605.10">
    <property type="entry name" value="Aldehyde Dehydrogenase, Chain A, domain 1"/>
    <property type="match status" value="1"/>
</dbReference>
<dbReference type="InterPro" id="IPR020593">
    <property type="entry name" value="G-glutamylP_reductase_CS"/>
</dbReference>
<evidence type="ECO:0000259" key="8">
    <source>
        <dbReference type="Pfam" id="PF00171"/>
    </source>
</evidence>
<dbReference type="GO" id="GO:0004350">
    <property type="term" value="F:glutamate-5-semialdehyde dehydrogenase activity"/>
    <property type="evidence" value="ECO:0007669"/>
    <property type="project" value="UniProtKB-UniRule"/>
</dbReference>
<name>A0A936F2D7_9BACT</name>
<evidence type="ECO:0000256" key="2">
    <source>
        <dbReference type="ARBA" id="ARBA00022605"/>
    </source>
</evidence>
<comment type="subcellular location">
    <subcellularLocation>
        <location evidence="7">Cytoplasm</location>
    </subcellularLocation>
</comment>
<dbReference type="Gene3D" id="3.40.309.10">
    <property type="entry name" value="Aldehyde Dehydrogenase, Chain A, domain 2"/>
    <property type="match status" value="1"/>
</dbReference>